<dbReference type="Proteomes" id="UP000762676">
    <property type="component" value="Unassembled WGS sequence"/>
</dbReference>
<accession>A0AAV4EDF6</accession>
<keyword evidence="2" id="KW-1185">Reference proteome</keyword>
<keyword evidence="1" id="KW-0695">RNA-directed DNA polymerase</keyword>
<proteinExistence type="predicted"/>
<keyword evidence="1" id="KW-0808">Transferase</keyword>
<sequence length="90" mass="10178">MPLKYGEPQGPVLGPVLYTLYTLSITETIKPYSVGYHNHTYADDTQLYTSGAPQRIGELIWRGLRWLGHVTRMRNDVLYGDLDLATGFTC</sequence>
<evidence type="ECO:0000313" key="2">
    <source>
        <dbReference type="Proteomes" id="UP000762676"/>
    </source>
</evidence>
<dbReference type="AlphaFoldDB" id="A0AAV4EDF6"/>
<keyword evidence="1" id="KW-0548">Nucleotidyltransferase</keyword>
<organism evidence="1 2">
    <name type="scientific">Elysia marginata</name>
    <dbReference type="NCBI Taxonomy" id="1093978"/>
    <lineage>
        <taxon>Eukaryota</taxon>
        <taxon>Metazoa</taxon>
        <taxon>Spiralia</taxon>
        <taxon>Lophotrochozoa</taxon>
        <taxon>Mollusca</taxon>
        <taxon>Gastropoda</taxon>
        <taxon>Heterobranchia</taxon>
        <taxon>Euthyneura</taxon>
        <taxon>Panpulmonata</taxon>
        <taxon>Sacoglossa</taxon>
        <taxon>Placobranchoidea</taxon>
        <taxon>Plakobranchidae</taxon>
        <taxon>Elysia</taxon>
    </lineage>
</organism>
<comment type="caution">
    <text evidence="1">The sequence shown here is derived from an EMBL/GenBank/DDBJ whole genome shotgun (WGS) entry which is preliminary data.</text>
</comment>
<evidence type="ECO:0000313" key="1">
    <source>
        <dbReference type="EMBL" id="GFR58401.1"/>
    </source>
</evidence>
<gene>
    <name evidence="1" type="ORF">ElyMa_000028800</name>
</gene>
<name>A0AAV4EDF6_9GAST</name>
<dbReference type="GO" id="GO:0003964">
    <property type="term" value="F:RNA-directed DNA polymerase activity"/>
    <property type="evidence" value="ECO:0007669"/>
    <property type="project" value="UniProtKB-KW"/>
</dbReference>
<reference evidence="1 2" key="1">
    <citation type="journal article" date="2021" name="Elife">
        <title>Chloroplast acquisition without the gene transfer in kleptoplastic sea slugs, Plakobranchus ocellatus.</title>
        <authorList>
            <person name="Maeda T."/>
            <person name="Takahashi S."/>
            <person name="Yoshida T."/>
            <person name="Shimamura S."/>
            <person name="Takaki Y."/>
            <person name="Nagai Y."/>
            <person name="Toyoda A."/>
            <person name="Suzuki Y."/>
            <person name="Arimoto A."/>
            <person name="Ishii H."/>
            <person name="Satoh N."/>
            <person name="Nishiyama T."/>
            <person name="Hasebe M."/>
            <person name="Maruyama T."/>
            <person name="Minagawa J."/>
            <person name="Obokata J."/>
            <person name="Shigenobu S."/>
        </authorList>
    </citation>
    <scope>NUCLEOTIDE SEQUENCE [LARGE SCALE GENOMIC DNA]</scope>
</reference>
<dbReference type="EMBL" id="BMAT01000043">
    <property type="protein sequence ID" value="GFR58401.1"/>
    <property type="molecule type" value="Genomic_DNA"/>
</dbReference>
<protein>
    <submittedName>
        <fullName evidence="1">Reverse transcriptase-like protein</fullName>
    </submittedName>
</protein>